<evidence type="ECO:0000313" key="3">
    <source>
        <dbReference type="Proteomes" id="UP000826195"/>
    </source>
</evidence>
<sequence>MDYVMDFTGYYVPKKKYMIKEFCLIPISCRKPLEPKSDVVNPPYAWNKLPVSYQKQYEKRFNKKYGIDYSLGNCTVNDAFNVIVDILKQARVIYLKNYFRKKYLTQFTGIPFNNVVCLESQGYNSCQKVSPALCSYHASKKNCCVVTDALNMVEWLVQKSFAPKNSDCKPLLNLEVLKEIKDLADEVRSNASQRSSIISGGEFGTLNSKIERYRQIHAKLLEELEDLKNDSDYSSSSGDDESLFDKISNGQSFVSDAISLAGSLECNELIKNEERELDRIDDITAGLESSQKDYEDDRFEFDRRRFQQTDSMKIPFDDYEPSNYSFPDEDPLNWNLDVDADESYGSEDESFITDFESETENLNSEPVIMEPDDDRSDAAFLESEISNINSEPAIVESDEDESDITDLGLRNNDFNSGSVISVPESVDTLPFSEYDRNSVIESEDSDLSTEMSLKSLYNRKRRLLEDKTVIGSSDGSSSNFDRKSAFDNLKYRVQSDSSDSSCSYHKDDKTSMCAQKIALQMVEWLIKESVITNKTPAKRSHQLPGKASSSRIEVAGHQPADDQVDQKRLLNPLKRSRNSSTENWQLQENFENNPKDADLTIIDRDSDVEDKDQRQKRRRSLEKSTDLESEGSSLQEDQPRVEEPYDKVVNQILKWSNEYEYSLVPADENVTYEYIPESPKSDCLEIDESYSEDIDTDDEKIKSKNSGKIDGIDVIINDIELFDQFINDIDDILESEKDNELY</sequence>
<feature type="region of interest" description="Disordered" evidence="1">
    <location>
        <begin position="535"/>
        <end position="643"/>
    </location>
</feature>
<evidence type="ECO:0000256" key="1">
    <source>
        <dbReference type="SAM" id="MobiDB-lite"/>
    </source>
</evidence>
<dbReference type="Proteomes" id="UP000826195">
    <property type="component" value="Unassembled WGS sequence"/>
</dbReference>
<comment type="caution">
    <text evidence="2">The sequence shown here is derived from an EMBL/GenBank/DDBJ whole genome shotgun (WGS) entry which is preliminary data.</text>
</comment>
<reference evidence="2 3" key="1">
    <citation type="journal article" date="2021" name="J. Hered.">
        <title>A chromosome-level genome assembly of the parasitoid wasp, Cotesia glomerata (Hymenoptera: Braconidae).</title>
        <authorList>
            <person name="Pinto B.J."/>
            <person name="Weis J.J."/>
            <person name="Gamble T."/>
            <person name="Ode P.J."/>
            <person name="Paul R."/>
            <person name="Zaspel J.M."/>
        </authorList>
    </citation>
    <scope>NUCLEOTIDE SEQUENCE [LARGE SCALE GENOMIC DNA]</scope>
    <source>
        <strain evidence="2">CgM1</strain>
    </source>
</reference>
<keyword evidence="3" id="KW-1185">Reference proteome</keyword>
<proteinExistence type="predicted"/>
<dbReference type="EMBL" id="JAHXZJ010001119">
    <property type="protein sequence ID" value="KAH0554984.1"/>
    <property type="molecule type" value="Genomic_DNA"/>
</dbReference>
<name>A0AAV7IMF6_COTGL</name>
<accession>A0AAV7IMF6</accession>
<gene>
    <name evidence="2" type="ORF">KQX54_014305</name>
</gene>
<protein>
    <submittedName>
        <fullName evidence="2">Uncharacterized protein</fullName>
    </submittedName>
</protein>
<organism evidence="2 3">
    <name type="scientific">Cotesia glomerata</name>
    <name type="common">Lepidopteran parasitic wasp</name>
    <name type="synonym">Apanteles glomeratus</name>
    <dbReference type="NCBI Taxonomy" id="32391"/>
    <lineage>
        <taxon>Eukaryota</taxon>
        <taxon>Metazoa</taxon>
        <taxon>Ecdysozoa</taxon>
        <taxon>Arthropoda</taxon>
        <taxon>Hexapoda</taxon>
        <taxon>Insecta</taxon>
        <taxon>Pterygota</taxon>
        <taxon>Neoptera</taxon>
        <taxon>Endopterygota</taxon>
        <taxon>Hymenoptera</taxon>
        <taxon>Apocrita</taxon>
        <taxon>Ichneumonoidea</taxon>
        <taxon>Braconidae</taxon>
        <taxon>Microgastrinae</taxon>
        <taxon>Cotesia</taxon>
    </lineage>
</organism>
<evidence type="ECO:0000313" key="2">
    <source>
        <dbReference type="EMBL" id="KAH0554984.1"/>
    </source>
</evidence>
<dbReference type="AlphaFoldDB" id="A0AAV7IMF6"/>
<feature type="compositionally biased region" description="Polar residues" evidence="1">
    <location>
        <begin position="578"/>
        <end position="592"/>
    </location>
</feature>
<feature type="compositionally biased region" description="Basic and acidic residues" evidence="1">
    <location>
        <begin position="593"/>
        <end position="605"/>
    </location>
</feature>